<sequence length="260" mass="30058">MNWKKIDISKLKNYSNINQEFLQTNFSDTKEFTIPYLWGTVGLIYNKKLIKEPITQWNDLWRDEFKNAILLSNEPADVFAITLKSLGFSANSTNKDEITKAYNKLQKLIPNIKDISSSNAITYFITDGFSLGMAFSGDAKLIIDNSDDFEFIYPKEGALKWADGMVILKNSKNKDLAYKFIDFIIDEKNFAKIGNTTGYAVSNQVSLKYIDKKDVENNITYPDESYLFNSEILIDNENTYKNIVEKFENFKEMYNKSKVQ</sequence>
<dbReference type="AlphaFoldDB" id="A0AA94FDN7"/>
<dbReference type="GO" id="GO:0019808">
    <property type="term" value="F:polyamine binding"/>
    <property type="evidence" value="ECO:0007669"/>
    <property type="project" value="InterPro"/>
</dbReference>
<dbReference type="GO" id="GO:0015846">
    <property type="term" value="P:polyamine transport"/>
    <property type="evidence" value="ECO:0007669"/>
    <property type="project" value="InterPro"/>
</dbReference>
<dbReference type="Gene3D" id="3.40.190.10">
    <property type="entry name" value="Periplasmic binding protein-like II"/>
    <property type="match status" value="2"/>
</dbReference>
<dbReference type="GO" id="GO:0042597">
    <property type="term" value="C:periplasmic space"/>
    <property type="evidence" value="ECO:0007669"/>
    <property type="project" value="UniProtKB-SubCell"/>
</dbReference>
<evidence type="ECO:0000256" key="3">
    <source>
        <dbReference type="ARBA" id="ARBA00022729"/>
    </source>
</evidence>
<keyword evidence="4" id="KW-0574">Periplasm</keyword>
<dbReference type="EMBL" id="NXIG01000001">
    <property type="protein sequence ID" value="RXI33035.1"/>
    <property type="molecule type" value="Genomic_DNA"/>
</dbReference>
<dbReference type="PANTHER" id="PTHR30222">
    <property type="entry name" value="SPERMIDINE/PUTRESCINE-BINDING PERIPLASMIC PROTEIN"/>
    <property type="match status" value="1"/>
</dbReference>
<comment type="caution">
    <text evidence="5">The sequence shown here is derived from an EMBL/GenBank/DDBJ whole genome shotgun (WGS) entry which is preliminary data.</text>
</comment>
<evidence type="ECO:0000256" key="2">
    <source>
        <dbReference type="ARBA" id="ARBA00022448"/>
    </source>
</evidence>
<keyword evidence="3" id="KW-0732">Signal</keyword>
<evidence type="ECO:0000256" key="4">
    <source>
        <dbReference type="ARBA" id="ARBA00022764"/>
    </source>
</evidence>
<gene>
    <name evidence="5" type="ORF">CP962_01110</name>
</gene>
<dbReference type="Proteomes" id="UP000290588">
    <property type="component" value="Unassembled WGS sequence"/>
</dbReference>
<dbReference type="PRINTS" id="PR00909">
    <property type="entry name" value="SPERMDNBNDNG"/>
</dbReference>
<dbReference type="SUPFAM" id="SSF53850">
    <property type="entry name" value="Periplasmic binding protein-like II"/>
    <property type="match status" value="1"/>
</dbReference>
<dbReference type="InterPro" id="IPR006059">
    <property type="entry name" value="SBP"/>
</dbReference>
<dbReference type="Pfam" id="PF13416">
    <property type="entry name" value="SBP_bac_8"/>
    <property type="match status" value="1"/>
</dbReference>
<dbReference type="CDD" id="cd13590">
    <property type="entry name" value="PBP2_PotD_PotF_like"/>
    <property type="match status" value="1"/>
</dbReference>
<evidence type="ECO:0008006" key="7">
    <source>
        <dbReference type="Google" id="ProtNLM"/>
    </source>
</evidence>
<accession>A0AA94FDN7</accession>
<name>A0AA94FDN7_9BACT</name>
<keyword evidence="2" id="KW-0813">Transport</keyword>
<evidence type="ECO:0000313" key="5">
    <source>
        <dbReference type="EMBL" id="RXI33035.1"/>
    </source>
</evidence>
<protein>
    <recommendedName>
        <fullName evidence="7">Spermidine/putrescine ABC transporter, periplasmic substrate-binding protein</fullName>
    </recommendedName>
</protein>
<proteinExistence type="predicted"/>
<dbReference type="PANTHER" id="PTHR30222:SF17">
    <property type="entry name" value="SPERMIDINE_PUTRESCINE-BINDING PERIPLASMIC PROTEIN"/>
    <property type="match status" value="1"/>
</dbReference>
<evidence type="ECO:0000313" key="6">
    <source>
        <dbReference type="Proteomes" id="UP000290588"/>
    </source>
</evidence>
<comment type="subcellular location">
    <subcellularLocation>
        <location evidence="1">Periplasm</location>
    </subcellularLocation>
</comment>
<organism evidence="5 6">
    <name type="scientific">Arcobacter ellisii</name>
    <dbReference type="NCBI Taxonomy" id="913109"/>
    <lineage>
        <taxon>Bacteria</taxon>
        <taxon>Pseudomonadati</taxon>
        <taxon>Campylobacterota</taxon>
        <taxon>Epsilonproteobacteria</taxon>
        <taxon>Campylobacterales</taxon>
        <taxon>Arcobacteraceae</taxon>
        <taxon>Arcobacter</taxon>
    </lineage>
</organism>
<reference evidence="5 6" key="1">
    <citation type="submission" date="2017-09" db="EMBL/GenBank/DDBJ databases">
        <title>Genomics of the genus Arcobacter.</title>
        <authorList>
            <person name="Perez-Cataluna A."/>
            <person name="Figueras M.J."/>
            <person name="Salas-Masso N."/>
        </authorList>
    </citation>
    <scope>NUCLEOTIDE SEQUENCE [LARGE SCALE GENOMIC DNA]</scope>
    <source>
        <strain evidence="5 6">CECT 7837</strain>
    </source>
</reference>
<dbReference type="InterPro" id="IPR001188">
    <property type="entry name" value="Sperm_putr-bd"/>
</dbReference>
<evidence type="ECO:0000256" key="1">
    <source>
        <dbReference type="ARBA" id="ARBA00004418"/>
    </source>
</evidence>